<dbReference type="OrthoDB" id="5951444at2"/>
<evidence type="ECO:0000259" key="1">
    <source>
        <dbReference type="Pfam" id="PF08818"/>
    </source>
</evidence>
<evidence type="ECO:0000313" key="5">
    <source>
        <dbReference type="Proteomes" id="UP000268291"/>
    </source>
</evidence>
<dbReference type="RefSeq" id="WP_106562985.1">
    <property type="nucleotide sequence ID" value="NZ_PYAU01000001.1"/>
</dbReference>
<protein>
    <submittedName>
        <fullName evidence="3">DUF1801 domain-containing protein</fullName>
    </submittedName>
    <submittedName>
        <fullName evidence="2">Uncharacterized protein DUF1801</fullName>
    </submittedName>
</protein>
<evidence type="ECO:0000313" key="4">
    <source>
        <dbReference type="Proteomes" id="UP000241203"/>
    </source>
</evidence>
<gene>
    <name evidence="2" type="ORF">CLV49_1514</name>
    <name evidence="3" type="ORF">ELQ93_11625</name>
</gene>
<dbReference type="AlphaFoldDB" id="A0A2P8GVC5"/>
<feature type="domain" description="YdhG-like" evidence="1">
    <location>
        <begin position="24"/>
        <end position="128"/>
    </location>
</feature>
<dbReference type="EMBL" id="PYAU01000001">
    <property type="protein sequence ID" value="PSL37906.1"/>
    <property type="molecule type" value="Genomic_DNA"/>
</dbReference>
<evidence type="ECO:0000313" key="2">
    <source>
        <dbReference type="EMBL" id="PSL37906.1"/>
    </source>
</evidence>
<reference evidence="3 5" key="2">
    <citation type="submission" date="2018-12" db="EMBL/GenBank/DDBJ databases">
        <authorList>
            <person name="hu s."/>
            <person name="Xu Y."/>
            <person name="Xu B."/>
            <person name="Li F."/>
        </authorList>
    </citation>
    <scope>NUCLEOTIDE SEQUENCE [LARGE SCALE GENOMIC DNA]</scope>
    <source>
        <strain evidence="3 5">KSW2-17</strain>
    </source>
</reference>
<dbReference type="InterPro" id="IPR014922">
    <property type="entry name" value="YdhG-like"/>
</dbReference>
<dbReference type="Pfam" id="PF08818">
    <property type="entry name" value="DUF1801"/>
    <property type="match status" value="1"/>
</dbReference>
<organism evidence="2 4">
    <name type="scientific">Labedella gwakjiensis</name>
    <dbReference type="NCBI Taxonomy" id="390269"/>
    <lineage>
        <taxon>Bacteria</taxon>
        <taxon>Bacillati</taxon>
        <taxon>Actinomycetota</taxon>
        <taxon>Actinomycetes</taxon>
        <taxon>Micrococcales</taxon>
        <taxon>Microbacteriaceae</taxon>
        <taxon>Labedella</taxon>
    </lineage>
</organism>
<sequence>MAIATQPTDEDVTAFLDAVPDERRRAEGHAIRNLMESVTGEPAVMWGASMVGFGSRPYTNTTGTNEWFVMGFSPRKAALTIYGIHDGYGPADPLLTDLGQHTTGVGCVYIKRLDRIDLAVLERLVRNAWGSPDPDANPSPS</sequence>
<dbReference type="Proteomes" id="UP000241203">
    <property type="component" value="Unassembled WGS sequence"/>
</dbReference>
<name>A0A2P8GVC5_9MICO</name>
<evidence type="ECO:0000313" key="3">
    <source>
        <dbReference type="EMBL" id="RUQ87525.1"/>
    </source>
</evidence>
<keyword evidence="5" id="KW-1185">Reference proteome</keyword>
<proteinExistence type="predicted"/>
<comment type="caution">
    <text evidence="2">The sequence shown here is derived from an EMBL/GenBank/DDBJ whole genome shotgun (WGS) entry which is preliminary data.</text>
</comment>
<dbReference type="Proteomes" id="UP000268291">
    <property type="component" value="Unassembled WGS sequence"/>
</dbReference>
<accession>A0A2P8GVC5</accession>
<reference evidence="2 4" key="1">
    <citation type="submission" date="2018-03" db="EMBL/GenBank/DDBJ databases">
        <title>Genomic Encyclopedia of Archaeal and Bacterial Type Strains, Phase II (KMG-II): from individual species to whole genera.</title>
        <authorList>
            <person name="Goeker M."/>
        </authorList>
    </citation>
    <scope>NUCLEOTIDE SEQUENCE [LARGE SCALE GENOMIC DNA]</scope>
    <source>
        <strain evidence="2 4">DSM 21548</strain>
    </source>
</reference>
<dbReference type="EMBL" id="RZGY01000001">
    <property type="protein sequence ID" value="RUQ87525.1"/>
    <property type="molecule type" value="Genomic_DNA"/>
</dbReference>